<evidence type="ECO:0000313" key="2">
    <source>
        <dbReference type="EMBL" id="MCH5597994.1"/>
    </source>
</evidence>
<accession>A0ABS9SIJ9</accession>
<dbReference type="SUPFAM" id="SSF50249">
    <property type="entry name" value="Nucleic acid-binding proteins"/>
    <property type="match status" value="1"/>
</dbReference>
<keyword evidence="1 2" id="KW-0238">DNA-binding</keyword>
<dbReference type="GO" id="GO:0003677">
    <property type="term" value="F:DNA binding"/>
    <property type="evidence" value="ECO:0007669"/>
    <property type="project" value="UniProtKB-KW"/>
</dbReference>
<name>A0ABS9SIJ9_9BACT</name>
<dbReference type="Proteomes" id="UP001202248">
    <property type="component" value="Unassembled WGS sequence"/>
</dbReference>
<organism evidence="2 3">
    <name type="scientific">Niabella ginsengisoli</name>
    <dbReference type="NCBI Taxonomy" id="522298"/>
    <lineage>
        <taxon>Bacteria</taxon>
        <taxon>Pseudomonadati</taxon>
        <taxon>Bacteroidota</taxon>
        <taxon>Chitinophagia</taxon>
        <taxon>Chitinophagales</taxon>
        <taxon>Chitinophagaceae</taxon>
        <taxon>Niabella</taxon>
    </lineage>
</organism>
<keyword evidence="3" id="KW-1185">Reference proteome</keyword>
<dbReference type="Pfam" id="PF00436">
    <property type="entry name" value="SSB"/>
    <property type="match status" value="1"/>
</dbReference>
<dbReference type="RefSeq" id="WP_240827343.1">
    <property type="nucleotide sequence ID" value="NZ_JAKWBL010000001.1"/>
</dbReference>
<reference evidence="2 3" key="1">
    <citation type="submission" date="2022-02" db="EMBL/GenBank/DDBJ databases">
        <authorList>
            <person name="Min J."/>
        </authorList>
    </citation>
    <scope>NUCLEOTIDE SEQUENCE [LARGE SCALE GENOMIC DNA]</scope>
    <source>
        <strain evidence="2 3">GR10-1</strain>
    </source>
</reference>
<sequence>MQTIIGRLTANATIKELKDGRKVVTFTIAQNDRFKVKGSDEVQQLTNFYNCSYWISTGIASHLKKVCW</sequence>
<evidence type="ECO:0000313" key="3">
    <source>
        <dbReference type="Proteomes" id="UP001202248"/>
    </source>
</evidence>
<dbReference type="InterPro" id="IPR012340">
    <property type="entry name" value="NA-bd_OB-fold"/>
</dbReference>
<gene>
    <name evidence="2" type="ORF">MKP09_08785</name>
</gene>
<dbReference type="Gene3D" id="2.40.50.140">
    <property type="entry name" value="Nucleic acid-binding proteins"/>
    <property type="match status" value="1"/>
</dbReference>
<protein>
    <submittedName>
        <fullName evidence="2">Single-stranded DNA-binding protein</fullName>
    </submittedName>
</protein>
<evidence type="ECO:0000256" key="1">
    <source>
        <dbReference type="ARBA" id="ARBA00023125"/>
    </source>
</evidence>
<dbReference type="EMBL" id="JAKWBL010000001">
    <property type="protein sequence ID" value="MCH5597994.1"/>
    <property type="molecule type" value="Genomic_DNA"/>
</dbReference>
<comment type="caution">
    <text evidence="2">The sequence shown here is derived from an EMBL/GenBank/DDBJ whole genome shotgun (WGS) entry which is preliminary data.</text>
</comment>
<proteinExistence type="predicted"/>
<dbReference type="InterPro" id="IPR000424">
    <property type="entry name" value="Primosome_PriB/ssb"/>
</dbReference>